<evidence type="ECO:0000313" key="2">
    <source>
        <dbReference type="EMBL" id="MBX7481675.1"/>
    </source>
</evidence>
<organism evidence="2 3">
    <name type="scientific">Qipengyuania qiaonensis</name>
    <dbReference type="NCBI Taxonomy" id="2867240"/>
    <lineage>
        <taxon>Bacteria</taxon>
        <taxon>Pseudomonadati</taxon>
        <taxon>Pseudomonadota</taxon>
        <taxon>Alphaproteobacteria</taxon>
        <taxon>Sphingomonadales</taxon>
        <taxon>Erythrobacteraceae</taxon>
        <taxon>Qipengyuania</taxon>
    </lineage>
</organism>
<feature type="compositionally biased region" description="Pro residues" evidence="1">
    <location>
        <begin position="101"/>
        <end position="122"/>
    </location>
</feature>
<evidence type="ECO:0000313" key="3">
    <source>
        <dbReference type="Proteomes" id="UP000755104"/>
    </source>
</evidence>
<reference evidence="2 3" key="1">
    <citation type="submission" date="2021-08" db="EMBL/GenBank/DDBJ databases">
        <title>Comparative Genomics Analysis of the Genus Qipengyuania Reveals Extensive Genetic Diversity and Metabolic Versatility, Including the Description of Fifteen Novel Species.</title>
        <authorList>
            <person name="Liu Y."/>
        </authorList>
    </citation>
    <scope>NUCLEOTIDE SEQUENCE [LARGE SCALE GENOMIC DNA]</scope>
    <source>
        <strain evidence="2 3">6D47A</strain>
    </source>
</reference>
<accession>A0ABS7J2W1</accession>
<dbReference type="RefSeq" id="WP_221555775.1">
    <property type="nucleotide sequence ID" value="NZ_JAIGNO010000002.1"/>
</dbReference>
<feature type="region of interest" description="Disordered" evidence="1">
    <location>
        <begin position="95"/>
        <end position="136"/>
    </location>
</feature>
<evidence type="ECO:0000256" key="1">
    <source>
        <dbReference type="SAM" id="MobiDB-lite"/>
    </source>
</evidence>
<comment type="caution">
    <text evidence="2">The sequence shown here is derived from an EMBL/GenBank/DDBJ whole genome shotgun (WGS) entry which is preliminary data.</text>
</comment>
<gene>
    <name evidence="2" type="ORF">K3174_03975</name>
</gene>
<dbReference type="EMBL" id="JAIGNO010000002">
    <property type="protein sequence ID" value="MBX7481675.1"/>
    <property type="molecule type" value="Genomic_DNA"/>
</dbReference>
<protein>
    <submittedName>
        <fullName evidence="2">Uncharacterized protein</fullName>
    </submittedName>
</protein>
<keyword evidence="3" id="KW-1185">Reference proteome</keyword>
<sequence length="437" mass="46809">MSEAWHFDAYDARAGRGFVTYRRADLAQATALEGGTWFVGPPDFAPEYVASRAIAYSAARSYFGLGLLDGEGREVAFPSLAAAVDFVRRGYYRGSGGDGPPAGPGGAPPGAPGAPEAMPPFEPEGGGWAKPPERGLDGVEDPVRRLLMEIEEFDRSVASTARGEAREVAWSANDANDANAGLLLSERLALAGLRLAVEQVRSVAAAGSPAQRLRQANRLARLGRVIVRAGLAGPFTALARREPGLDSWLERSLWSQFSALNDELKDKTDLLLAYLLAGGSFAGLLDTYGFGMFQTEPLRSDLFFIEPVESDPIELLAMLALPEPAASALKLKPALVDVPSLFHLLYAAIGTPQALLAGRDVEGTLDLLLFAALCVTQPAIERSQPPLNFRDNAGMRRALAAYEAFNWLVRNMPQFAFSEEVEERLVSGASEFGAEPA</sequence>
<proteinExistence type="predicted"/>
<name>A0ABS7J2W1_9SPHN</name>
<dbReference type="Proteomes" id="UP000755104">
    <property type="component" value="Unassembled WGS sequence"/>
</dbReference>